<dbReference type="Gene3D" id="3.40.50.2020">
    <property type="match status" value="1"/>
</dbReference>
<keyword evidence="2" id="KW-0328">Glycosyltransferase</keyword>
<evidence type="ECO:0000313" key="2">
    <source>
        <dbReference type="EMBL" id="QNO51377.1"/>
    </source>
</evidence>
<dbReference type="Pfam" id="PF00156">
    <property type="entry name" value="Pribosyltran"/>
    <property type="match status" value="1"/>
</dbReference>
<accession>A0A7G9YTP3</accession>
<keyword evidence="2" id="KW-0808">Transferase</keyword>
<dbReference type="EC" id="2.4.2.10" evidence="2"/>
<dbReference type="InterPro" id="IPR029057">
    <property type="entry name" value="PRTase-like"/>
</dbReference>
<evidence type="ECO:0000259" key="1">
    <source>
        <dbReference type="Pfam" id="PF00156"/>
    </source>
</evidence>
<dbReference type="AlphaFoldDB" id="A0A7G9YTP3"/>
<protein>
    <submittedName>
        <fullName evidence="2">Orotate phosphoribosyltransferase</fullName>
        <ecNumber evidence="2">2.4.2.10</ecNumber>
    </submittedName>
</protein>
<dbReference type="InterPro" id="IPR000836">
    <property type="entry name" value="PRTase_dom"/>
</dbReference>
<dbReference type="CDD" id="cd06223">
    <property type="entry name" value="PRTases_typeI"/>
    <property type="match status" value="1"/>
</dbReference>
<organism evidence="2">
    <name type="scientific">Candidatus Methanophagaceae archaeon ANME-1 ERB6</name>
    <dbReference type="NCBI Taxonomy" id="2759912"/>
    <lineage>
        <taxon>Archaea</taxon>
        <taxon>Methanobacteriati</taxon>
        <taxon>Methanobacteriota</taxon>
        <taxon>Stenosarchaea group</taxon>
        <taxon>Methanomicrobia</taxon>
        <taxon>Candidatus Methanophagales</taxon>
        <taxon>Candidatus Methanophagaceae</taxon>
    </lineage>
</organism>
<name>A0A7G9YTP3_9EURY</name>
<sequence length="231" mass="26211">MERGEIIEEPGLRNKTSVFEDRYHAGNLLAEKIKDYKGKDAFIFAIPAGGVPLAAVLSKRLNLPFDVLVVRKIHIPWNREAGFGAISWDGTILFNESILDLLGLKREEIDRCIFGEKEEIEKRLKMFRGDKPFPDIQGKTAIVVDDGIASGFNMLVAISSLKKKEPKRIIVAVPTASMSAIQMIRNEADKIFCLNIREGRTFAVADAYKLWYDLENEEVVEIMMEARYYEP</sequence>
<dbReference type="SUPFAM" id="SSF53271">
    <property type="entry name" value="PRTase-like"/>
    <property type="match status" value="1"/>
</dbReference>
<dbReference type="GO" id="GO:0004588">
    <property type="term" value="F:orotate phosphoribosyltransferase activity"/>
    <property type="evidence" value="ECO:0007669"/>
    <property type="project" value="UniProtKB-EC"/>
</dbReference>
<feature type="domain" description="Phosphoribosyltransferase" evidence="1">
    <location>
        <begin position="26"/>
        <end position="197"/>
    </location>
</feature>
<dbReference type="EMBL" id="MT631468">
    <property type="protein sequence ID" value="QNO51377.1"/>
    <property type="molecule type" value="Genomic_DNA"/>
</dbReference>
<dbReference type="Gene3D" id="3.30.1310.20">
    <property type="entry name" value="PRTase-like"/>
    <property type="match status" value="1"/>
</dbReference>
<reference evidence="2" key="1">
    <citation type="submission" date="2020-06" db="EMBL/GenBank/DDBJ databases">
        <title>Unique genomic features of the anaerobic methanotrophic archaea.</title>
        <authorList>
            <person name="Chadwick G.L."/>
            <person name="Skennerton C.T."/>
            <person name="Laso-Perez R."/>
            <person name="Leu A.O."/>
            <person name="Speth D.R."/>
            <person name="Yu H."/>
            <person name="Morgan-Lang C."/>
            <person name="Hatzenpichler R."/>
            <person name="Goudeau D."/>
            <person name="Malmstrom R."/>
            <person name="Brazelton W.J."/>
            <person name="Woyke T."/>
            <person name="Hallam S.J."/>
            <person name="Tyson G.W."/>
            <person name="Wegener G."/>
            <person name="Boetius A."/>
            <person name="Orphan V."/>
        </authorList>
    </citation>
    <scope>NUCLEOTIDE SEQUENCE</scope>
</reference>
<gene>
    <name evidence="2" type="primary">pyrE</name>
    <name evidence="2" type="ORF">KMJFBAND_00014</name>
</gene>
<proteinExistence type="predicted"/>